<comment type="caution">
    <text evidence="25">The sequence shown here is derived from an EMBL/GenBank/DDBJ whole genome shotgun (WGS) entry which is preliminary data.</text>
</comment>
<dbReference type="OrthoDB" id="9799199at2"/>
<name>I5D6E9_MYCAA</name>
<keyword evidence="10 25" id="KW-0808">Transferase</keyword>
<keyword evidence="17" id="KW-1208">Phospholipid metabolism</keyword>
<accession>I5D6E9</accession>
<evidence type="ECO:0000256" key="11">
    <source>
        <dbReference type="ARBA" id="ARBA00022692"/>
    </source>
</evidence>
<evidence type="ECO:0000256" key="22">
    <source>
        <dbReference type="ARBA" id="ARBA00032743"/>
    </source>
</evidence>
<dbReference type="EC" id="2.7.7.41" evidence="6"/>
<evidence type="ECO:0000256" key="12">
    <source>
        <dbReference type="ARBA" id="ARBA00022695"/>
    </source>
</evidence>
<reference evidence="25 26" key="1">
    <citation type="journal article" date="2012" name="Appl. Environ. Microbiol.">
        <title>Emergence of Atypical Mycoplasma agalactiae Strains Harboring a New Prophage and Associated with an Alpine Wild Ungulate Mortality Episode.</title>
        <authorList>
            <person name="Tardy F."/>
            <person name="Baranowski E."/>
            <person name="Nouvel L.X."/>
            <person name="Mick V."/>
            <person name="Manso-Silvan L."/>
            <person name="Thiaucourt F."/>
            <person name="Thebault P."/>
            <person name="Breton M."/>
            <person name="Sirand-Pugnet P."/>
            <person name="Blanchard A."/>
            <person name="Garnier A."/>
            <person name="Gibert P."/>
            <person name="Game Y."/>
            <person name="Poumarat F."/>
            <person name="Citti C."/>
        </authorList>
    </citation>
    <scope>NUCLEOTIDE SEQUENCE [LARGE SCALE GENOMIC DNA]</scope>
    <source>
        <strain evidence="25 26">14628</strain>
    </source>
</reference>
<dbReference type="AlphaFoldDB" id="I5D6E9"/>
<feature type="transmembrane region" description="Helical" evidence="24">
    <location>
        <begin position="286"/>
        <end position="303"/>
    </location>
</feature>
<dbReference type="GO" id="GO:0004605">
    <property type="term" value="F:phosphatidate cytidylyltransferase activity"/>
    <property type="evidence" value="ECO:0007669"/>
    <property type="project" value="UniProtKB-EC"/>
</dbReference>
<evidence type="ECO:0000256" key="10">
    <source>
        <dbReference type="ARBA" id="ARBA00022679"/>
    </source>
</evidence>
<evidence type="ECO:0000256" key="1">
    <source>
        <dbReference type="ARBA" id="ARBA00001698"/>
    </source>
</evidence>
<dbReference type="Proteomes" id="UP000003181">
    <property type="component" value="Unassembled WGS sequence"/>
</dbReference>
<feature type="transmembrane region" description="Helical" evidence="24">
    <location>
        <begin position="237"/>
        <end position="258"/>
    </location>
</feature>
<keyword evidence="9" id="KW-0444">Lipid biosynthesis</keyword>
<dbReference type="PATRIC" id="fig|1110504.5.peg.377"/>
<comment type="pathway">
    <text evidence="3">Phospholipid metabolism; CDP-diacylglycerol biosynthesis; CDP-diacylglycerol from sn-glycerol 3-phosphate: step 3/3.</text>
</comment>
<evidence type="ECO:0000256" key="5">
    <source>
        <dbReference type="ARBA" id="ARBA00010185"/>
    </source>
</evidence>
<dbReference type="Pfam" id="PF01148">
    <property type="entry name" value="CTP_transf_1"/>
    <property type="match status" value="1"/>
</dbReference>
<dbReference type="PANTHER" id="PTHR46382">
    <property type="entry name" value="PHOSPHATIDATE CYTIDYLYLTRANSFERASE"/>
    <property type="match status" value="1"/>
</dbReference>
<dbReference type="GO" id="GO:0016024">
    <property type="term" value="P:CDP-diacylglycerol biosynthetic process"/>
    <property type="evidence" value="ECO:0007669"/>
    <property type="project" value="TreeGrafter"/>
</dbReference>
<evidence type="ECO:0000256" key="16">
    <source>
        <dbReference type="ARBA" id="ARBA00023209"/>
    </source>
</evidence>
<feature type="transmembrane region" description="Helical" evidence="24">
    <location>
        <begin position="62"/>
        <end position="80"/>
    </location>
</feature>
<evidence type="ECO:0000256" key="9">
    <source>
        <dbReference type="ARBA" id="ARBA00022516"/>
    </source>
</evidence>
<dbReference type="STRING" id="1110504.MAGb_3760"/>
<keyword evidence="16" id="KW-0594">Phospholipid biosynthesis</keyword>
<dbReference type="EMBL" id="AJPR01000006">
    <property type="protein sequence ID" value="EIN15258.1"/>
    <property type="molecule type" value="Genomic_DNA"/>
</dbReference>
<sequence>MKILKERVLPAVVGVLILASTIIPFAIFGAKHYEARIAAYIMATVAVFILSYEILNAFGVKLVFRIFVSMLAALMTYMPIDTAEILLKPGSLTSTQLLILIKNSVFNWQALLIISVIALIFVLIELQSRTNMTAGDRFLRLVHIWFSFFYVINSILFLLIATFRDWKIVLFILLAPSLADIGGFFGGRFFGKKWIKASFAPNISPKKTWEGFIVGVIACWIFAAGMIFGLGLMENKVIPQTFVFSITPFASVAGDLYFSYLKRLNATKDYSKILLGHGGLMDRHDSISFVGTLVAMVYFFISVNEKSAV</sequence>
<comment type="catalytic activity">
    <reaction evidence="1">
        <text>a 1,2-diacyl-sn-glycero-3-phosphate + CTP + H(+) = a CDP-1,2-diacyl-sn-glycerol + diphosphate</text>
        <dbReference type="Rhea" id="RHEA:16229"/>
        <dbReference type="ChEBI" id="CHEBI:15378"/>
        <dbReference type="ChEBI" id="CHEBI:33019"/>
        <dbReference type="ChEBI" id="CHEBI:37563"/>
        <dbReference type="ChEBI" id="CHEBI:58332"/>
        <dbReference type="ChEBI" id="CHEBI:58608"/>
        <dbReference type="EC" id="2.7.7.41"/>
    </reaction>
</comment>
<evidence type="ECO:0000256" key="14">
    <source>
        <dbReference type="ARBA" id="ARBA00023098"/>
    </source>
</evidence>
<evidence type="ECO:0000256" key="4">
    <source>
        <dbReference type="ARBA" id="ARBA00005189"/>
    </source>
</evidence>
<keyword evidence="15 24" id="KW-0472">Membrane</keyword>
<gene>
    <name evidence="25" type="primary">cdsA</name>
    <name evidence="25" type="ORF">MAGb_3760</name>
</gene>
<evidence type="ECO:0000256" key="24">
    <source>
        <dbReference type="SAM" id="Phobius"/>
    </source>
</evidence>
<dbReference type="GO" id="GO:0005886">
    <property type="term" value="C:plasma membrane"/>
    <property type="evidence" value="ECO:0007669"/>
    <property type="project" value="UniProtKB-SubCell"/>
</dbReference>
<evidence type="ECO:0000313" key="25">
    <source>
        <dbReference type="EMBL" id="EIN15258.1"/>
    </source>
</evidence>
<evidence type="ECO:0000256" key="13">
    <source>
        <dbReference type="ARBA" id="ARBA00022989"/>
    </source>
</evidence>
<keyword evidence="8" id="KW-1003">Cell membrane</keyword>
<comment type="pathway">
    <text evidence="4">Lipid metabolism.</text>
</comment>
<evidence type="ECO:0000256" key="8">
    <source>
        <dbReference type="ARBA" id="ARBA00022475"/>
    </source>
</evidence>
<comment type="subcellular location">
    <subcellularLocation>
        <location evidence="2">Cell membrane</location>
        <topology evidence="2">Multi-pass membrane protein</topology>
    </subcellularLocation>
</comment>
<evidence type="ECO:0000313" key="26">
    <source>
        <dbReference type="Proteomes" id="UP000003181"/>
    </source>
</evidence>
<evidence type="ECO:0000256" key="23">
    <source>
        <dbReference type="ARBA" id="ARBA00033406"/>
    </source>
</evidence>
<evidence type="ECO:0000256" key="15">
    <source>
        <dbReference type="ARBA" id="ARBA00023136"/>
    </source>
</evidence>
<feature type="transmembrane region" description="Helical" evidence="24">
    <location>
        <begin position="211"/>
        <end position="231"/>
    </location>
</feature>
<keyword evidence="11 24" id="KW-0812">Transmembrane</keyword>
<organism evidence="25 26">
    <name type="scientific">Mycoplasmopsis agalactiae 14628</name>
    <dbReference type="NCBI Taxonomy" id="1110504"/>
    <lineage>
        <taxon>Bacteria</taxon>
        <taxon>Bacillati</taxon>
        <taxon>Mycoplasmatota</taxon>
        <taxon>Mycoplasmoidales</taxon>
        <taxon>Metamycoplasmataceae</taxon>
        <taxon>Mycoplasmopsis</taxon>
    </lineage>
</organism>
<feature type="transmembrane region" description="Helical" evidence="24">
    <location>
        <begin position="168"/>
        <end position="190"/>
    </location>
</feature>
<feature type="transmembrane region" description="Helical" evidence="24">
    <location>
        <begin position="37"/>
        <end position="55"/>
    </location>
</feature>
<protein>
    <recommendedName>
        <fullName evidence="7">Phosphatidate cytidylyltransferase</fullName>
        <ecNumber evidence="6">2.7.7.41</ecNumber>
    </recommendedName>
    <alternativeName>
        <fullName evidence="20">CDP-DAG synthase</fullName>
    </alternativeName>
    <alternativeName>
        <fullName evidence="22">CDP-DG synthase</fullName>
    </alternativeName>
    <alternativeName>
        <fullName evidence="18">CDP-diacylglycerol synthase</fullName>
    </alternativeName>
    <alternativeName>
        <fullName evidence="21">CDP-diglyceride pyrophosphorylase</fullName>
    </alternativeName>
    <alternativeName>
        <fullName evidence="23">CDP-diglyceride synthase</fullName>
    </alternativeName>
    <alternativeName>
        <fullName evidence="19">CTP:phosphatidate cytidylyltransferase</fullName>
    </alternativeName>
</protein>
<feature type="transmembrane region" description="Helical" evidence="24">
    <location>
        <begin position="12"/>
        <end position="31"/>
    </location>
</feature>
<evidence type="ECO:0000256" key="17">
    <source>
        <dbReference type="ARBA" id="ARBA00023264"/>
    </source>
</evidence>
<evidence type="ECO:0000256" key="7">
    <source>
        <dbReference type="ARBA" id="ARBA00019373"/>
    </source>
</evidence>
<evidence type="ECO:0000256" key="21">
    <source>
        <dbReference type="ARBA" id="ARBA00032396"/>
    </source>
</evidence>
<dbReference type="PANTHER" id="PTHR46382:SF1">
    <property type="entry name" value="PHOSPHATIDATE CYTIDYLYLTRANSFERASE"/>
    <property type="match status" value="1"/>
</dbReference>
<evidence type="ECO:0000256" key="20">
    <source>
        <dbReference type="ARBA" id="ARBA00032253"/>
    </source>
</evidence>
<proteinExistence type="inferred from homology"/>
<keyword evidence="14" id="KW-0443">Lipid metabolism</keyword>
<evidence type="ECO:0000256" key="6">
    <source>
        <dbReference type="ARBA" id="ARBA00012487"/>
    </source>
</evidence>
<evidence type="ECO:0000256" key="2">
    <source>
        <dbReference type="ARBA" id="ARBA00004651"/>
    </source>
</evidence>
<feature type="transmembrane region" description="Helical" evidence="24">
    <location>
        <begin position="106"/>
        <end position="126"/>
    </location>
</feature>
<evidence type="ECO:0000256" key="18">
    <source>
        <dbReference type="ARBA" id="ARBA00029893"/>
    </source>
</evidence>
<evidence type="ECO:0000256" key="19">
    <source>
        <dbReference type="ARBA" id="ARBA00031825"/>
    </source>
</evidence>
<dbReference type="RefSeq" id="WP_004024124.1">
    <property type="nucleotide sequence ID" value="NZ_AJPR01000006.1"/>
</dbReference>
<evidence type="ECO:0000256" key="3">
    <source>
        <dbReference type="ARBA" id="ARBA00005119"/>
    </source>
</evidence>
<keyword evidence="12 25" id="KW-0548">Nucleotidyltransferase</keyword>
<comment type="similarity">
    <text evidence="5">Belongs to the CDS family.</text>
</comment>
<feature type="transmembrane region" description="Helical" evidence="24">
    <location>
        <begin position="138"/>
        <end position="162"/>
    </location>
</feature>
<keyword evidence="13 24" id="KW-1133">Transmembrane helix</keyword>